<proteinExistence type="predicted"/>
<evidence type="ECO:0000313" key="2">
    <source>
        <dbReference type="Proteomes" id="UP000031368"/>
    </source>
</evidence>
<evidence type="ECO:0000313" key="1">
    <source>
        <dbReference type="EMBL" id="AJD40407.1"/>
    </source>
</evidence>
<keyword evidence="2" id="KW-1185">Reference proteome</keyword>
<dbReference type="PANTHER" id="PTHR33639">
    <property type="entry name" value="THIOL-DISULFIDE OXIDOREDUCTASE DCC"/>
    <property type="match status" value="1"/>
</dbReference>
<dbReference type="RefSeq" id="WP_039844226.1">
    <property type="nucleotide sequence ID" value="NZ_CP006877.1"/>
</dbReference>
<reference evidence="1 2" key="1">
    <citation type="submission" date="2013-11" db="EMBL/GenBank/DDBJ databases">
        <title>Complete genome sequence of Rhizobium gallicum bv. gallicum R602.</title>
        <authorList>
            <person name="Bustos P."/>
            <person name="Santamaria R.I."/>
            <person name="Lozano L."/>
            <person name="Acosta J.L."/>
            <person name="Ormeno-Orrillo E."/>
            <person name="Rogel M.A."/>
            <person name="Romero D."/>
            <person name="Cevallos M.A."/>
            <person name="Martinez-Romero E."/>
            <person name="Gonzalez V."/>
        </authorList>
    </citation>
    <scope>NUCLEOTIDE SEQUENCE [LARGE SCALE GENOMIC DNA]</scope>
    <source>
        <strain evidence="1 2">R602</strain>
    </source>
</reference>
<gene>
    <name evidence="1" type="ORF">RGR602_CH01047</name>
</gene>
<dbReference type="KEGG" id="rga:RGR602_CH01047"/>
<dbReference type="InterPro" id="IPR007263">
    <property type="entry name" value="DCC1-like"/>
</dbReference>
<dbReference type="InterPro" id="IPR052927">
    <property type="entry name" value="DCC_oxidoreductase"/>
</dbReference>
<dbReference type="PANTHER" id="PTHR33639:SF2">
    <property type="entry name" value="DUF393 DOMAIN-CONTAINING PROTEIN"/>
    <property type="match status" value="1"/>
</dbReference>
<protein>
    <submittedName>
        <fullName evidence="1">Thiol-disulfide oxidoreductase domain-containing protein</fullName>
    </submittedName>
</protein>
<dbReference type="EMBL" id="CP006877">
    <property type="protein sequence ID" value="AJD40407.1"/>
    <property type="molecule type" value="Genomic_DNA"/>
</dbReference>
<dbReference type="AlphaFoldDB" id="A0A0B4X1G4"/>
<organism evidence="1 2">
    <name type="scientific">Rhizobium gallicum bv. gallicum R602sp</name>
    <dbReference type="NCBI Taxonomy" id="1041138"/>
    <lineage>
        <taxon>Bacteria</taxon>
        <taxon>Pseudomonadati</taxon>
        <taxon>Pseudomonadota</taxon>
        <taxon>Alphaproteobacteria</taxon>
        <taxon>Hyphomicrobiales</taxon>
        <taxon>Rhizobiaceae</taxon>
        <taxon>Rhizobium/Agrobacterium group</taxon>
        <taxon>Rhizobium</taxon>
    </lineage>
</organism>
<name>A0A0B4X1G4_9HYPH</name>
<sequence length="150" mass="17531">MRRNDYSYRSDAAVPAFPDDKPLIIFDGECVFCSRWVRFALKHDKAGRYRFLAAQSPLGTALYRHYGLDERDYETNILLEDGRAHFKSEGSIRMIARLGFPWSLVSILYILPRPFADRLYEFVARNRLKIAGRRTTCYVPSPEERSRFLA</sequence>
<dbReference type="GO" id="GO:0015035">
    <property type="term" value="F:protein-disulfide reductase activity"/>
    <property type="evidence" value="ECO:0007669"/>
    <property type="project" value="InterPro"/>
</dbReference>
<dbReference type="Pfam" id="PF04134">
    <property type="entry name" value="DCC1-like"/>
    <property type="match status" value="1"/>
</dbReference>
<accession>A0A0B4X1G4</accession>
<dbReference type="Proteomes" id="UP000031368">
    <property type="component" value="Chromosome"/>
</dbReference>
<dbReference type="HOGENOM" id="CLU_092206_1_0_5"/>